<gene>
    <name evidence="2" type="ORF">WT83_30530</name>
</gene>
<keyword evidence="1" id="KW-0472">Membrane</keyword>
<evidence type="ECO:0000313" key="2">
    <source>
        <dbReference type="EMBL" id="KWN04834.1"/>
    </source>
</evidence>
<keyword evidence="1" id="KW-1133">Transmembrane helix</keyword>
<organism evidence="2 3">
    <name type="scientific">Burkholderia territorii</name>
    <dbReference type="NCBI Taxonomy" id="1503055"/>
    <lineage>
        <taxon>Bacteria</taxon>
        <taxon>Pseudomonadati</taxon>
        <taxon>Pseudomonadota</taxon>
        <taxon>Betaproteobacteria</taxon>
        <taxon>Burkholderiales</taxon>
        <taxon>Burkholderiaceae</taxon>
        <taxon>Burkholderia</taxon>
        <taxon>Burkholderia cepacia complex</taxon>
    </lineage>
</organism>
<dbReference type="AlphaFoldDB" id="A0A125K3K1"/>
<comment type="caution">
    <text evidence="2">The sequence shown here is derived from an EMBL/GenBank/DDBJ whole genome shotgun (WGS) entry which is preliminary data.</text>
</comment>
<keyword evidence="1" id="KW-0812">Transmembrane</keyword>
<dbReference type="Proteomes" id="UP000068016">
    <property type="component" value="Unassembled WGS sequence"/>
</dbReference>
<feature type="transmembrane region" description="Helical" evidence="1">
    <location>
        <begin position="75"/>
        <end position="92"/>
    </location>
</feature>
<evidence type="ECO:0000313" key="3">
    <source>
        <dbReference type="Proteomes" id="UP000068016"/>
    </source>
</evidence>
<protein>
    <submittedName>
        <fullName evidence="2">Uncharacterized protein</fullName>
    </submittedName>
</protein>
<accession>A0A125K3K1</accession>
<sequence>MPRTGGMLRSSTMVFLFALVILLYANGIAAFRLTRRGEPEKLQVALHMISAVLGAHAFLFGLLDKARPIIPNHNVSVPLFAAAGLLTAVAFARKARAVVRSGNDGHGGWRLGMSLVALCSGLYMVATTIDHYWFFRNDSSGIVAVDYLHLPDAPCGGYALIRLDGEVATYRCPALLAFGGLMDTPFVPWPGYVEGRSKAMKEAFDKMMREAETLRH</sequence>
<evidence type="ECO:0000256" key="1">
    <source>
        <dbReference type="SAM" id="Phobius"/>
    </source>
</evidence>
<feature type="transmembrane region" description="Helical" evidence="1">
    <location>
        <begin position="12"/>
        <end position="33"/>
    </location>
</feature>
<name>A0A125K3K1_9BURK</name>
<dbReference type="EMBL" id="LPLZ01000090">
    <property type="protein sequence ID" value="KWN04834.1"/>
    <property type="molecule type" value="Genomic_DNA"/>
</dbReference>
<proteinExistence type="predicted"/>
<feature type="transmembrane region" description="Helical" evidence="1">
    <location>
        <begin position="45"/>
        <end position="63"/>
    </location>
</feature>
<feature type="transmembrane region" description="Helical" evidence="1">
    <location>
        <begin position="113"/>
        <end position="135"/>
    </location>
</feature>
<reference evidence="2 3" key="1">
    <citation type="submission" date="2015-11" db="EMBL/GenBank/DDBJ databases">
        <title>Expanding the genomic diversity of Burkholderia species for the development of highly accurate diagnostics.</title>
        <authorList>
            <person name="Sahl J."/>
            <person name="Keim P."/>
            <person name="Wagner D."/>
        </authorList>
    </citation>
    <scope>NUCLEOTIDE SEQUENCE [LARGE SCALE GENOMIC DNA]</scope>
    <source>
        <strain evidence="2 3">MSMB793WGS</strain>
    </source>
</reference>